<dbReference type="WBParaSite" id="ACAC_0000621201-mRNA-1">
    <property type="protein sequence ID" value="ACAC_0000621201-mRNA-1"/>
    <property type="gene ID" value="ACAC_0000621201"/>
</dbReference>
<reference evidence="2" key="2">
    <citation type="submission" date="2017-02" db="UniProtKB">
        <authorList>
            <consortium name="WormBaseParasite"/>
        </authorList>
    </citation>
    <scope>IDENTIFICATION</scope>
</reference>
<dbReference type="AlphaFoldDB" id="A0A0K0D817"/>
<reference evidence="1" key="1">
    <citation type="submission" date="2012-09" db="EMBL/GenBank/DDBJ databases">
        <authorList>
            <person name="Martin A.A."/>
        </authorList>
    </citation>
    <scope>NUCLEOTIDE SEQUENCE</scope>
</reference>
<proteinExistence type="predicted"/>
<keyword evidence="1" id="KW-1185">Reference proteome</keyword>
<dbReference type="Pfam" id="PF06579">
    <property type="entry name" value="Ly-6_related"/>
    <property type="match status" value="1"/>
</dbReference>
<evidence type="ECO:0000313" key="2">
    <source>
        <dbReference type="WBParaSite" id="ACAC_0000621201-mRNA-1"/>
    </source>
</evidence>
<protein>
    <submittedName>
        <fullName evidence="2">Uncharacterized protein</fullName>
    </submittedName>
</protein>
<dbReference type="InterPro" id="IPR010558">
    <property type="entry name" value="Ly-6-related"/>
</dbReference>
<evidence type="ECO:0000313" key="1">
    <source>
        <dbReference type="Proteomes" id="UP000035642"/>
    </source>
</evidence>
<accession>A0A0K0D817</accession>
<name>A0A0K0D817_ANGCA</name>
<dbReference type="STRING" id="6313.A0A0K0D817"/>
<dbReference type="Proteomes" id="UP000035642">
    <property type="component" value="Unassembled WGS sequence"/>
</dbReference>
<organism evidence="1 2">
    <name type="scientific">Angiostrongylus cantonensis</name>
    <name type="common">Rat lungworm</name>
    <dbReference type="NCBI Taxonomy" id="6313"/>
    <lineage>
        <taxon>Eukaryota</taxon>
        <taxon>Metazoa</taxon>
        <taxon>Ecdysozoa</taxon>
        <taxon>Nematoda</taxon>
        <taxon>Chromadorea</taxon>
        <taxon>Rhabditida</taxon>
        <taxon>Rhabditina</taxon>
        <taxon>Rhabditomorpha</taxon>
        <taxon>Strongyloidea</taxon>
        <taxon>Metastrongylidae</taxon>
        <taxon>Angiostrongylus</taxon>
    </lineage>
</organism>
<sequence>MITDQWFSPISNAVSFEYNSTSITDVSRKLCHLTGVHVATECEGQVYYRPMNFTNHCFKIPAKMNIGMTPCSDSMCVTVIEPRILAGRSMDHFALRKKSRYNTTIFLAHRRDLFIFVSNLPPT</sequence>